<evidence type="ECO:0000259" key="2">
    <source>
        <dbReference type="SMART" id="SM01408"/>
    </source>
</evidence>
<evidence type="ECO:0000313" key="3">
    <source>
        <dbReference type="EMBL" id="UVC54055.1"/>
    </source>
</evidence>
<protein>
    <recommendedName>
        <fullName evidence="2">Inhibitor of growth protein N-terminal histone-binding domain-containing protein</fullName>
    </recommendedName>
</protein>
<dbReference type="Pfam" id="PF12998">
    <property type="entry name" value="ING"/>
    <property type="match status" value="1"/>
</dbReference>
<dbReference type="InterPro" id="IPR024610">
    <property type="entry name" value="ING_N_histone-binding"/>
</dbReference>
<dbReference type="EMBL" id="CP056065">
    <property type="protein sequence ID" value="UVC54055.1"/>
    <property type="molecule type" value="Genomic_DNA"/>
</dbReference>
<gene>
    <name evidence="3" type="ORF">MACJ_003383</name>
</gene>
<sequence>MDNLNDITDDLLCLPGFLRRNLLLIRDLDLKSSSLFHEANKLSASVFGTEHDLDLKTNSSIDKLSTISAPSTVSLNSAIKQDPPPIRHESTLKKDESPETKTKTSKTKYEIDKQEKHTGAKGGSTKRKISRDSTSTDNDAENLFFEHTKQFDEIQNLRMQGIYVLQEKIDVNTQITTMLKYEYENLKSKFDAIYAEMDLKGQIPHELKMYIASNKKRFFPLGHLDENDPESVKKPEERSLAHNQMDIATMFRNVVNSQNTVKEEGKVLPENDTNEGKETYTDHGSKLVNRRIPSNNV</sequence>
<organism evidence="3 4">
    <name type="scientific">Theileria orientalis</name>
    <dbReference type="NCBI Taxonomy" id="68886"/>
    <lineage>
        <taxon>Eukaryota</taxon>
        <taxon>Sar</taxon>
        <taxon>Alveolata</taxon>
        <taxon>Apicomplexa</taxon>
        <taxon>Aconoidasida</taxon>
        <taxon>Piroplasmida</taxon>
        <taxon>Theileriidae</taxon>
        <taxon>Theileria</taxon>
    </lineage>
</organism>
<accession>A0A976SK31</accession>
<evidence type="ECO:0000256" key="1">
    <source>
        <dbReference type="SAM" id="MobiDB-lite"/>
    </source>
</evidence>
<feature type="region of interest" description="Disordered" evidence="1">
    <location>
        <begin position="264"/>
        <end position="297"/>
    </location>
</feature>
<feature type="region of interest" description="Disordered" evidence="1">
    <location>
        <begin position="75"/>
        <end position="138"/>
    </location>
</feature>
<feature type="compositionally biased region" description="Basic and acidic residues" evidence="1">
    <location>
        <begin position="85"/>
        <end position="118"/>
    </location>
</feature>
<feature type="domain" description="Inhibitor of growth protein N-terminal histone-binding" evidence="2">
    <location>
        <begin position="3"/>
        <end position="193"/>
    </location>
</feature>
<feature type="compositionally biased region" description="Basic and acidic residues" evidence="1">
    <location>
        <begin position="264"/>
        <end position="285"/>
    </location>
</feature>
<evidence type="ECO:0000313" key="4">
    <source>
        <dbReference type="Proteomes" id="UP000244803"/>
    </source>
</evidence>
<dbReference type="SMART" id="SM01408">
    <property type="entry name" value="ING"/>
    <property type="match status" value="1"/>
</dbReference>
<proteinExistence type="predicted"/>
<dbReference type="AlphaFoldDB" id="A0A976SK31"/>
<name>A0A976SK31_THEOR</name>
<reference evidence="3" key="1">
    <citation type="submission" date="2022-07" db="EMBL/GenBank/DDBJ databases">
        <title>Evaluation of T. orientalis genome assembly methods using nanopore sequencing and analysis of variation between genomes.</title>
        <authorList>
            <person name="Yam J."/>
            <person name="Micallef M.L."/>
            <person name="Liu M."/>
            <person name="Djordjevic S.P."/>
            <person name="Bogema D.R."/>
            <person name="Jenkins C."/>
        </authorList>
    </citation>
    <scope>NUCLEOTIDE SEQUENCE</scope>
    <source>
        <strain evidence="3">Fish Creek</strain>
    </source>
</reference>
<dbReference type="Proteomes" id="UP000244803">
    <property type="component" value="Chromosome 1"/>
</dbReference>